<dbReference type="AlphaFoldDB" id="A0AAV3Z0W6"/>
<sequence length="117" mass="13231">MPSTCDCGVSAQKIVSCFYDAAAVKNFQDHVEKHIYAVAGKYMNPKLPLRNQLLKSLSALDTIVPHSNDYPHEEIEGGSEEFKTVMNFSLQSWHIKETRACPPLSIIPNWTYDGLRF</sequence>
<proteinExistence type="predicted"/>
<reference evidence="1 2" key="1">
    <citation type="journal article" date="2021" name="Elife">
        <title>Chloroplast acquisition without the gene transfer in kleptoplastic sea slugs, Plakobranchus ocellatus.</title>
        <authorList>
            <person name="Maeda T."/>
            <person name="Takahashi S."/>
            <person name="Yoshida T."/>
            <person name="Shimamura S."/>
            <person name="Takaki Y."/>
            <person name="Nagai Y."/>
            <person name="Toyoda A."/>
            <person name="Suzuki Y."/>
            <person name="Arimoto A."/>
            <person name="Ishii H."/>
            <person name="Satoh N."/>
            <person name="Nishiyama T."/>
            <person name="Hasebe M."/>
            <person name="Maruyama T."/>
            <person name="Minagawa J."/>
            <person name="Obokata J."/>
            <person name="Shigenobu S."/>
        </authorList>
    </citation>
    <scope>NUCLEOTIDE SEQUENCE [LARGE SCALE GENOMIC DNA]</scope>
</reference>
<keyword evidence="2" id="KW-1185">Reference proteome</keyword>
<evidence type="ECO:0000313" key="2">
    <source>
        <dbReference type="Proteomes" id="UP000735302"/>
    </source>
</evidence>
<comment type="caution">
    <text evidence="1">The sequence shown here is derived from an EMBL/GenBank/DDBJ whole genome shotgun (WGS) entry which is preliminary data.</text>
</comment>
<accession>A0AAV3Z0W6</accession>
<organism evidence="1 2">
    <name type="scientific">Plakobranchus ocellatus</name>
    <dbReference type="NCBI Taxonomy" id="259542"/>
    <lineage>
        <taxon>Eukaryota</taxon>
        <taxon>Metazoa</taxon>
        <taxon>Spiralia</taxon>
        <taxon>Lophotrochozoa</taxon>
        <taxon>Mollusca</taxon>
        <taxon>Gastropoda</taxon>
        <taxon>Heterobranchia</taxon>
        <taxon>Euthyneura</taxon>
        <taxon>Panpulmonata</taxon>
        <taxon>Sacoglossa</taxon>
        <taxon>Placobranchoidea</taxon>
        <taxon>Plakobranchidae</taxon>
        <taxon>Plakobranchus</taxon>
    </lineage>
</organism>
<dbReference type="EMBL" id="BLXT01001839">
    <property type="protein sequence ID" value="GFN88131.1"/>
    <property type="molecule type" value="Genomic_DNA"/>
</dbReference>
<protein>
    <submittedName>
        <fullName evidence="1">Uncharacterized protein</fullName>
    </submittedName>
</protein>
<gene>
    <name evidence="1" type="ORF">PoB_001463700</name>
</gene>
<name>A0AAV3Z0W6_9GAST</name>
<dbReference type="Proteomes" id="UP000735302">
    <property type="component" value="Unassembled WGS sequence"/>
</dbReference>
<evidence type="ECO:0000313" key="1">
    <source>
        <dbReference type="EMBL" id="GFN88131.1"/>
    </source>
</evidence>